<evidence type="ECO:0000256" key="1">
    <source>
        <dbReference type="SAM" id="MobiDB-lite"/>
    </source>
</evidence>
<dbReference type="AlphaFoldDB" id="A0A8H6CHQ1"/>
<dbReference type="InterPro" id="IPR019434">
    <property type="entry name" value="DUF2423"/>
</dbReference>
<protein>
    <recommendedName>
        <fullName evidence="2">DUF2423 domain-containing protein</fullName>
    </recommendedName>
</protein>
<evidence type="ECO:0000259" key="2">
    <source>
        <dbReference type="Pfam" id="PF10338"/>
    </source>
</evidence>
<feature type="region of interest" description="Disordered" evidence="1">
    <location>
        <begin position="42"/>
        <end position="140"/>
    </location>
</feature>
<dbReference type="PANTHER" id="PTHR28219:SF1">
    <property type="entry name" value="UPF0642 PROTEIN YBL028C"/>
    <property type="match status" value="1"/>
</dbReference>
<feature type="domain" description="DUF2423" evidence="2">
    <location>
        <begin position="1"/>
        <end position="43"/>
    </location>
</feature>
<comment type="caution">
    <text evidence="3">The sequence shown here is derived from an EMBL/GenBank/DDBJ whole genome shotgun (WGS) entry which is preliminary data.</text>
</comment>
<accession>A0A8H6CHQ1</accession>
<dbReference type="PANTHER" id="PTHR28219">
    <property type="entry name" value="UPF0642 PROTEIN YBL028C"/>
    <property type="match status" value="1"/>
</dbReference>
<feature type="region of interest" description="Disordered" evidence="1">
    <location>
        <begin position="1"/>
        <end position="25"/>
    </location>
</feature>
<proteinExistence type="predicted"/>
<sequence>MAKGLRSSRNKANKSKLRSNVFGPAEIARKERLSAKLIELASKIQSNPEEDLKMVDREKVTEQEIAKEPEAHVPASEDEMDNDQAKQPSSTTELVSRSTSRVQKRGRGKARASMVFPIYKKGKRVGPRLSARDRKKSLRP</sequence>
<dbReference type="GO" id="GO:0030687">
    <property type="term" value="C:preribosome, large subunit precursor"/>
    <property type="evidence" value="ECO:0007669"/>
    <property type="project" value="TreeGrafter"/>
</dbReference>
<dbReference type="RefSeq" id="XP_037152668.1">
    <property type="nucleotide sequence ID" value="XM_037291233.1"/>
</dbReference>
<keyword evidence="4" id="KW-1185">Reference proteome</keyword>
<dbReference type="Proteomes" id="UP000593566">
    <property type="component" value="Unassembled WGS sequence"/>
</dbReference>
<dbReference type="GeneID" id="59328713"/>
<feature type="compositionally biased region" description="Basic residues" evidence="1">
    <location>
        <begin position="1"/>
        <end position="17"/>
    </location>
</feature>
<dbReference type="EMBL" id="JACCJB010000010">
    <property type="protein sequence ID" value="KAF6223451.1"/>
    <property type="molecule type" value="Genomic_DNA"/>
</dbReference>
<name>A0A8H6CHQ1_9LECA</name>
<gene>
    <name evidence="3" type="ORF">HO133_000294</name>
</gene>
<dbReference type="Pfam" id="PF10338">
    <property type="entry name" value="YBL028C_N"/>
    <property type="match status" value="1"/>
</dbReference>
<evidence type="ECO:0000313" key="3">
    <source>
        <dbReference type="EMBL" id="KAF6223451.1"/>
    </source>
</evidence>
<evidence type="ECO:0000313" key="4">
    <source>
        <dbReference type="Proteomes" id="UP000593566"/>
    </source>
</evidence>
<reference evidence="3 4" key="1">
    <citation type="journal article" date="2020" name="Genomics">
        <title>Complete, high-quality genomes from long-read metagenomic sequencing of two wolf lichen thalli reveals enigmatic genome architecture.</title>
        <authorList>
            <person name="McKenzie S.K."/>
            <person name="Walston R.F."/>
            <person name="Allen J.L."/>
        </authorList>
    </citation>
    <scope>NUCLEOTIDE SEQUENCE [LARGE SCALE GENOMIC DNA]</scope>
    <source>
        <strain evidence="3">WasteWater1</strain>
    </source>
</reference>
<feature type="compositionally biased region" description="Polar residues" evidence="1">
    <location>
        <begin position="85"/>
        <end position="101"/>
    </location>
</feature>
<organism evidence="3 4">
    <name type="scientific">Letharia lupina</name>
    <dbReference type="NCBI Taxonomy" id="560253"/>
    <lineage>
        <taxon>Eukaryota</taxon>
        <taxon>Fungi</taxon>
        <taxon>Dikarya</taxon>
        <taxon>Ascomycota</taxon>
        <taxon>Pezizomycotina</taxon>
        <taxon>Lecanoromycetes</taxon>
        <taxon>OSLEUM clade</taxon>
        <taxon>Lecanoromycetidae</taxon>
        <taxon>Lecanorales</taxon>
        <taxon>Lecanorineae</taxon>
        <taxon>Parmeliaceae</taxon>
        <taxon>Letharia</taxon>
    </lineage>
</organism>
<feature type="compositionally biased region" description="Basic and acidic residues" evidence="1">
    <location>
        <begin position="50"/>
        <end position="71"/>
    </location>
</feature>